<accession>A0A1R3K604</accession>
<gene>
    <name evidence="1" type="ORF">CCACVL1_02796</name>
</gene>
<dbReference type="Gramene" id="OMP02484">
    <property type="protein sequence ID" value="OMP02484"/>
    <property type="gene ID" value="CCACVL1_02796"/>
</dbReference>
<name>A0A1R3K604_COCAP</name>
<dbReference type="AlphaFoldDB" id="A0A1R3K604"/>
<dbReference type="Proteomes" id="UP000188268">
    <property type="component" value="Unassembled WGS sequence"/>
</dbReference>
<organism evidence="1 2">
    <name type="scientific">Corchorus capsularis</name>
    <name type="common">Jute</name>
    <dbReference type="NCBI Taxonomy" id="210143"/>
    <lineage>
        <taxon>Eukaryota</taxon>
        <taxon>Viridiplantae</taxon>
        <taxon>Streptophyta</taxon>
        <taxon>Embryophyta</taxon>
        <taxon>Tracheophyta</taxon>
        <taxon>Spermatophyta</taxon>
        <taxon>Magnoliopsida</taxon>
        <taxon>eudicotyledons</taxon>
        <taxon>Gunneridae</taxon>
        <taxon>Pentapetalae</taxon>
        <taxon>rosids</taxon>
        <taxon>malvids</taxon>
        <taxon>Malvales</taxon>
        <taxon>Malvaceae</taxon>
        <taxon>Grewioideae</taxon>
        <taxon>Apeibeae</taxon>
        <taxon>Corchorus</taxon>
    </lineage>
</organism>
<proteinExistence type="predicted"/>
<evidence type="ECO:0000313" key="1">
    <source>
        <dbReference type="EMBL" id="OMP02484.1"/>
    </source>
</evidence>
<keyword evidence="2" id="KW-1185">Reference proteome</keyword>
<sequence>MARISVFSDPNRSSDEGLVWWLVVVASRELQWDLGL</sequence>
<protein>
    <submittedName>
        <fullName evidence="1">Uncharacterized protein</fullName>
    </submittedName>
</protein>
<comment type="caution">
    <text evidence="1">The sequence shown here is derived from an EMBL/GenBank/DDBJ whole genome shotgun (WGS) entry which is preliminary data.</text>
</comment>
<reference evidence="1 2" key="1">
    <citation type="submission" date="2013-09" db="EMBL/GenBank/DDBJ databases">
        <title>Corchorus capsularis genome sequencing.</title>
        <authorList>
            <person name="Alam M."/>
            <person name="Haque M.S."/>
            <person name="Islam M.S."/>
            <person name="Emdad E.M."/>
            <person name="Islam M.M."/>
            <person name="Ahmed B."/>
            <person name="Halim A."/>
            <person name="Hossen Q.M.M."/>
            <person name="Hossain M.Z."/>
            <person name="Ahmed R."/>
            <person name="Khan M.M."/>
            <person name="Islam R."/>
            <person name="Rashid M.M."/>
            <person name="Khan S.A."/>
            <person name="Rahman M.S."/>
            <person name="Alam M."/>
        </authorList>
    </citation>
    <scope>NUCLEOTIDE SEQUENCE [LARGE SCALE GENOMIC DNA]</scope>
    <source>
        <strain evidence="2">cv. CVL-1</strain>
        <tissue evidence="1">Whole seedling</tissue>
    </source>
</reference>
<dbReference type="EMBL" id="AWWV01006226">
    <property type="protein sequence ID" value="OMP02484.1"/>
    <property type="molecule type" value="Genomic_DNA"/>
</dbReference>
<evidence type="ECO:0000313" key="2">
    <source>
        <dbReference type="Proteomes" id="UP000188268"/>
    </source>
</evidence>